<dbReference type="SUPFAM" id="SSF46689">
    <property type="entry name" value="Homeodomain-like"/>
    <property type="match status" value="1"/>
</dbReference>
<evidence type="ECO:0000259" key="6">
    <source>
        <dbReference type="PROSITE" id="PS50045"/>
    </source>
</evidence>
<dbReference type="Proteomes" id="UP000563426">
    <property type="component" value="Unassembled WGS sequence"/>
</dbReference>
<evidence type="ECO:0000313" key="8">
    <source>
        <dbReference type="Proteomes" id="UP000563426"/>
    </source>
</evidence>
<evidence type="ECO:0000256" key="5">
    <source>
        <dbReference type="ARBA" id="ARBA00023163"/>
    </source>
</evidence>
<proteinExistence type="predicted"/>
<dbReference type="FunFam" id="3.40.50.300:FF:000006">
    <property type="entry name" value="DNA-binding transcriptional regulator NtrC"/>
    <property type="match status" value="1"/>
</dbReference>
<dbReference type="GO" id="GO:0005524">
    <property type="term" value="F:ATP binding"/>
    <property type="evidence" value="ECO:0007669"/>
    <property type="project" value="UniProtKB-KW"/>
</dbReference>
<dbReference type="InterPro" id="IPR025943">
    <property type="entry name" value="Sigma_54_int_dom_ATP-bd_2"/>
</dbReference>
<protein>
    <submittedName>
        <fullName evidence="7">Sigma-54-dependent Fis family transcriptional regulator</fullName>
    </submittedName>
</protein>
<dbReference type="Pfam" id="PF25601">
    <property type="entry name" value="AAA_lid_14"/>
    <property type="match status" value="1"/>
</dbReference>
<dbReference type="InterPro" id="IPR003018">
    <property type="entry name" value="GAF"/>
</dbReference>
<dbReference type="PANTHER" id="PTHR32071">
    <property type="entry name" value="TRANSCRIPTIONAL REGULATORY PROTEIN"/>
    <property type="match status" value="1"/>
</dbReference>
<keyword evidence="2" id="KW-0067">ATP-binding</keyword>
<dbReference type="Gene3D" id="1.10.10.60">
    <property type="entry name" value="Homeodomain-like"/>
    <property type="match status" value="1"/>
</dbReference>
<dbReference type="RefSeq" id="WP_120525265.1">
    <property type="nucleotide sequence ID" value="NZ_JABFJV010000239.1"/>
</dbReference>
<dbReference type="PROSITE" id="PS50045">
    <property type="entry name" value="SIGMA54_INTERACT_4"/>
    <property type="match status" value="1"/>
</dbReference>
<keyword evidence="4" id="KW-0238">DNA-binding</keyword>
<dbReference type="EMBL" id="JABFJV010000239">
    <property type="protein sequence ID" value="NOK37613.1"/>
    <property type="molecule type" value="Genomic_DNA"/>
</dbReference>
<dbReference type="OrthoDB" id="5494107at2"/>
<keyword evidence="5" id="KW-0804">Transcription</keyword>
<dbReference type="InterPro" id="IPR009057">
    <property type="entry name" value="Homeodomain-like_sf"/>
</dbReference>
<accession>A0A3A8I9H5</accession>
<gene>
    <name evidence="7" type="ORF">HMI49_30885</name>
</gene>
<dbReference type="Gene3D" id="3.40.50.300">
    <property type="entry name" value="P-loop containing nucleotide triphosphate hydrolases"/>
    <property type="match status" value="1"/>
</dbReference>
<dbReference type="PROSITE" id="PS00688">
    <property type="entry name" value="SIGMA54_INTERACT_3"/>
    <property type="match status" value="1"/>
</dbReference>
<dbReference type="GO" id="GO:0003677">
    <property type="term" value="F:DNA binding"/>
    <property type="evidence" value="ECO:0007669"/>
    <property type="project" value="UniProtKB-KW"/>
</dbReference>
<keyword evidence="3" id="KW-0805">Transcription regulation</keyword>
<dbReference type="Gene3D" id="3.30.450.40">
    <property type="match status" value="1"/>
</dbReference>
<evidence type="ECO:0000313" key="7">
    <source>
        <dbReference type="EMBL" id="NOK37613.1"/>
    </source>
</evidence>
<evidence type="ECO:0000256" key="2">
    <source>
        <dbReference type="ARBA" id="ARBA00022840"/>
    </source>
</evidence>
<dbReference type="GO" id="GO:0006355">
    <property type="term" value="P:regulation of DNA-templated transcription"/>
    <property type="evidence" value="ECO:0007669"/>
    <property type="project" value="InterPro"/>
</dbReference>
<dbReference type="Pfam" id="PF01590">
    <property type="entry name" value="GAF"/>
    <property type="match status" value="1"/>
</dbReference>
<name>A0A3A8I9H5_9BACT</name>
<dbReference type="CDD" id="cd00009">
    <property type="entry name" value="AAA"/>
    <property type="match status" value="1"/>
</dbReference>
<sequence>MTELEIRLTRERSLYLHLLRILESTAPGEPMRDVLTALVELTQAERAYLELYEDVTAGGRQWSLSHGCSMSEEEHIRAVTSRGIVAAAIASGQTLHTPFALLDPRFSAARSVKEQRLEAVLCVPLSGSAPGVLYLEGQRGAGPFSPEAVQAAETVARFIVTAVQRANSGRWREADDPTLPFREKLRLGGIVGRSRAMAHVFEQVALAAPLDVSMLITGASGTGKTQLAQAIHDNSKRRGGPFVEINCAAIPEGLIESELFGALPGAFPGARRTVGKVEAAEGGTLFLDEIAEIPLAAQGKLLQLLQSKQYYALASSRLAKANVRIIAATNADLEQLVAERRFREDLFYRLNVFTLRMPSLAERREDLGCLVEQLLERLSEEHGLPALRASPGFHAACEVAEWPGNVRQLRHRLEAALIRASAEAATYIEPCHLADGPRAQQEGILSFHEATRRFQRNLLQHGLVTSGWNVSEVARQYDLARAHVYNLMRAFGLKRE</sequence>
<dbReference type="SMART" id="SM00382">
    <property type="entry name" value="AAA"/>
    <property type="match status" value="1"/>
</dbReference>
<dbReference type="InterPro" id="IPR003593">
    <property type="entry name" value="AAA+_ATPase"/>
</dbReference>
<comment type="caution">
    <text evidence="7">The sequence shown here is derived from an EMBL/GenBank/DDBJ whole genome shotgun (WGS) entry which is preliminary data.</text>
</comment>
<dbReference type="InterPro" id="IPR058031">
    <property type="entry name" value="AAA_lid_NorR"/>
</dbReference>
<organism evidence="7 8">
    <name type="scientific">Corallococcus exercitus</name>
    <dbReference type="NCBI Taxonomy" id="2316736"/>
    <lineage>
        <taxon>Bacteria</taxon>
        <taxon>Pseudomonadati</taxon>
        <taxon>Myxococcota</taxon>
        <taxon>Myxococcia</taxon>
        <taxon>Myxococcales</taxon>
        <taxon>Cystobacterineae</taxon>
        <taxon>Myxococcaceae</taxon>
        <taxon>Corallococcus</taxon>
    </lineage>
</organism>
<dbReference type="SUPFAM" id="SSF55781">
    <property type="entry name" value="GAF domain-like"/>
    <property type="match status" value="1"/>
</dbReference>
<dbReference type="InterPro" id="IPR002078">
    <property type="entry name" value="Sigma_54_int"/>
</dbReference>
<dbReference type="InterPro" id="IPR027417">
    <property type="entry name" value="P-loop_NTPase"/>
</dbReference>
<dbReference type="Pfam" id="PF00158">
    <property type="entry name" value="Sigma54_activat"/>
    <property type="match status" value="1"/>
</dbReference>
<dbReference type="PROSITE" id="PS00676">
    <property type="entry name" value="SIGMA54_INTERACT_2"/>
    <property type="match status" value="1"/>
</dbReference>
<keyword evidence="8" id="KW-1185">Reference proteome</keyword>
<dbReference type="SUPFAM" id="SSF52540">
    <property type="entry name" value="P-loop containing nucleoside triphosphate hydrolases"/>
    <property type="match status" value="1"/>
</dbReference>
<feature type="domain" description="Sigma-54 factor interaction" evidence="6">
    <location>
        <begin position="190"/>
        <end position="418"/>
    </location>
</feature>
<evidence type="ECO:0000256" key="1">
    <source>
        <dbReference type="ARBA" id="ARBA00022741"/>
    </source>
</evidence>
<dbReference type="Gene3D" id="1.10.8.60">
    <property type="match status" value="1"/>
</dbReference>
<dbReference type="InterPro" id="IPR025944">
    <property type="entry name" value="Sigma_54_int_dom_CS"/>
</dbReference>
<evidence type="ECO:0000256" key="3">
    <source>
        <dbReference type="ARBA" id="ARBA00023015"/>
    </source>
</evidence>
<evidence type="ECO:0000256" key="4">
    <source>
        <dbReference type="ARBA" id="ARBA00023125"/>
    </source>
</evidence>
<dbReference type="SMART" id="SM00065">
    <property type="entry name" value="GAF"/>
    <property type="match status" value="1"/>
</dbReference>
<dbReference type="InterPro" id="IPR029016">
    <property type="entry name" value="GAF-like_dom_sf"/>
</dbReference>
<keyword evidence="1" id="KW-0547">Nucleotide-binding</keyword>
<dbReference type="AlphaFoldDB" id="A0A3A8I9H5"/>
<reference evidence="7 8" key="1">
    <citation type="submission" date="2020-05" db="EMBL/GenBank/DDBJ databases">
        <authorList>
            <person name="Whitworth D."/>
        </authorList>
    </citation>
    <scope>NUCLEOTIDE SEQUENCE [LARGE SCALE GENOMIC DNA]</scope>
    <source>
        <strain evidence="7 8">AB043B</strain>
    </source>
</reference>
<dbReference type="PANTHER" id="PTHR32071:SF99">
    <property type="entry name" value="TRANSCRIPTIONAL REGULATORY PROTEIN"/>
    <property type="match status" value="1"/>
</dbReference>